<evidence type="ECO:0000256" key="1">
    <source>
        <dbReference type="ARBA" id="ARBA00004651"/>
    </source>
</evidence>
<dbReference type="GO" id="GO:0050911">
    <property type="term" value="P:detection of chemical stimulus involved in sensory perception of smell"/>
    <property type="evidence" value="ECO:0000318"/>
    <property type="project" value="GO_Central"/>
</dbReference>
<evidence type="ECO:0000256" key="6">
    <source>
        <dbReference type="ARBA" id="ARBA00022989"/>
    </source>
</evidence>
<dbReference type="InterPro" id="IPR000725">
    <property type="entry name" value="Olfact_rcpt"/>
</dbReference>
<evidence type="ECO:0000256" key="10">
    <source>
        <dbReference type="ARBA" id="ARBA00023170"/>
    </source>
</evidence>
<keyword evidence="12 13" id="KW-0807">Transducer</keyword>
<reference evidence="16" key="2">
    <citation type="submission" date="2025-08" db="UniProtKB">
        <authorList>
            <consortium name="Ensembl"/>
        </authorList>
    </citation>
    <scope>IDENTIFICATION</scope>
</reference>
<feature type="transmembrane region" description="Helical" evidence="14">
    <location>
        <begin position="244"/>
        <end position="263"/>
    </location>
</feature>
<evidence type="ECO:0000256" key="14">
    <source>
        <dbReference type="RuleBase" id="RU363047"/>
    </source>
</evidence>
<feature type="transmembrane region" description="Helical" evidence="14">
    <location>
        <begin position="196"/>
        <end position="223"/>
    </location>
</feature>
<dbReference type="PANTHER" id="PTHR26451">
    <property type="entry name" value="G_PROTEIN_RECEP_F1_2 DOMAIN-CONTAINING PROTEIN"/>
    <property type="match status" value="1"/>
</dbReference>
<keyword evidence="4 13" id="KW-0812">Transmembrane</keyword>
<dbReference type="InterPro" id="IPR052921">
    <property type="entry name" value="GPCR1_Superfamily_Member"/>
</dbReference>
<evidence type="ECO:0000313" key="16">
    <source>
        <dbReference type="Ensembl" id="ENSLOCP00000009808.1"/>
    </source>
</evidence>
<dbReference type="GO" id="GO:0004930">
    <property type="term" value="F:G protein-coupled receptor activity"/>
    <property type="evidence" value="ECO:0007669"/>
    <property type="project" value="UniProtKB-KW"/>
</dbReference>
<keyword evidence="9" id="KW-1015">Disulfide bond</keyword>
<evidence type="ECO:0000256" key="2">
    <source>
        <dbReference type="ARBA" id="ARBA00022475"/>
    </source>
</evidence>
<dbReference type="Proteomes" id="UP000018468">
    <property type="component" value="Linkage group LG3"/>
</dbReference>
<keyword evidence="7 13" id="KW-0297">G-protein coupled receptor</keyword>
<feature type="transmembrane region" description="Helical" evidence="14">
    <location>
        <begin position="275"/>
        <end position="293"/>
    </location>
</feature>
<dbReference type="STRING" id="7918.ENSLOCP00000009808"/>
<dbReference type="SUPFAM" id="SSF81321">
    <property type="entry name" value="Family A G protein-coupled receptor-like"/>
    <property type="match status" value="1"/>
</dbReference>
<keyword evidence="6 14" id="KW-1133">Transmembrane helix</keyword>
<evidence type="ECO:0000256" key="4">
    <source>
        <dbReference type="ARBA" id="ARBA00022692"/>
    </source>
</evidence>
<dbReference type="FunFam" id="1.20.1070.10:FF:000024">
    <property type="entry name" value="Olfactory receptor"/>
    <property type="match status" value="1"/>
</dbReference>
<evidence type="ECO:0000256" key="11">
    <source>
        <dbReference type="ARBA" id="ARBA00023180"/>
    </source>
</evidence>
<keyword evidence="17" id="KW-1185">Reference proteome</keyword>
<dbReference type="PROSITE" id="PS00237">
    <property type="entry name" value="G_PROTEIN_RECEP_F1_1"/>
    <property type="match status" value="1"/>
</dbReference>
<name>W5MN49_LEPOC</name>
<evidence type="ECO:0000256" key="13">
    <source>
        <dbReference type="RuleBase" id="RU000688"/>
    </source>
</evidence>
<feature type="transmembrane region" description="Helical" evidence="14">
    <location>
        <begin position="141"/>
        <end position="162"/>
    </location>
</feature>
<evidence type="ECO:0000256" key="5">
    <source>
        <dbReference type="ARBA" id="ARBA00022725"/>
    </source>
</evidence>
<keyword evidence="10 13" id="KW-0675">Receptor</keyword>
<evidence type="ECO:0000259" key="15">
    <source>
        <dbReference type="PROSITE" id="PS50262"/>
    </source>
</evidence>
<dbReference type="HOGENOM" id="CLU_012526_0_1_1"/>
<evidence type="ECO:0000256" key="9">
    <source>
        <dbReference type="ARBA" id="ARBA00023157"/>
    </source>
</evidence>
<evidence type="ECO:0000313" key="17">
    <source>
        <dbReference type="Proteomes" id="UP000018468"/>
    </source>
</evidence>
<keyword evidence="8 14" id="KW-0472">Membrane</keyword>
<dbReference type="GO" id="GO:0004984">
    <property type="term" value="F:olfactory receptor activity"/>
    <property type="evidence" value="ECO:0000318"/>
    <property type="project" value="GO_Central"/>
</dbReference>
<reference evidence="16" key="3">
    <citation type="submission" date="2025-09" db="UniProtKB">
        <authorList>
            <consortium name="Ensembl"/>
        </authorList>
    </citation>
    <scope>IDENTIFICATION</scope>
</reference>
<accession>W5MN49</accession>
<reference evidence="17" key="1">
    <citation type="submission" date="2011-12" db="EMBL/GenBank/DDBJ databases">
        <title>The Draft Genome of Lepisosteus oculatus.</title>
        <authorList>
            <consortium name="The Broad Institute Genome Assembly &amp; Analysis Group"/>
            <consortium name="Computational R&amp;D Group"/>
            <consortium name="and Sequencing Platform"/>
            <person name="Di Palma F."/>
            <person name="Alfoldi J."/>
            <person name="Johnson J."/>
            <person name="Berlin A."/>
            <person name="Gnerre S."/>
            <person name="Jaffe D."/>
            <person name="MacCallum I."/>
            <person name="Young S."/>
            <person name="Walker B.J."/>
            <person name="Lander E.S."/>
            <person name="Lindblad-Toh K."/>
        </authorList>
    </citation>
    <scope>NUCLEOTIDE SEQUENCE [LARGE SCALE GENOMIC DNA]</scope>
</reference>
<organism evidence="16 17">
    <name type="scientific">Lepisosteus oculatus</name>
    <name type="common">Spotted gar</name>
    <dbReference type="NCBI Taxonomy" id="7918"/>
    <lineage>
        <taxon>Eukaryota</taxon>
        <taxon>Metazoa</taxon>
        <taxon>Chordata</taxon>
        <taxon>Craniata</taxon>
        <taxon>Vertebrata</taxon>
        <taxon>Euteleostomi</taxon>
        <taxon>Actinopterygii</taxon>
        <taxon>Neopterygii</taxon>
        <taxon>Holostei</taxon>
        <taxon>Semionotiformes</taxon>
        <taxon>Lepisosteidae</taxon>
        <taxon>Lepisosteus</taxon>
    </lineage>
</organism>
<dbReference type="Gene3D" id="1.20.1070.10">
    <property type="entry name" value="Rhodopsin 7-helix transmembrane proteins"/>
    <property type="match status" value="1"/>
</dbReference>
<dbReference type="InterPro" id="IPR000276">
    <property type="entry name" value="GPCR_Rhodpsn"/>
</dbReference>
<evidence type="ECO:0000256" key="8">
    <source>
        <dbReference type="ARBA" id="ARBA00023136"/>
    </source>
</evidence>
<keyword evidence="2 14" id="KW-1003">Cell membrane</keyword>
<dbReference type="eggNOG" id="ENOG502QUKK">
    <property type="taxonomic scope" value="Eukaryota"/>
</dbReference>
<dbReference type="GO" id="GO:0005549">
    <property type="term" value="F:odorant binding"/>
    <property type="evidence" value="ECO:0000318"/>
    <property type="project" value="GO_Central"/>
</dbReference>
<sequence length="313" mass="35267">SSLKQPIIFTLQGFLLPKEVTYPLFVLTLLIYTTLVAGNGIVFVVILIEKKLHEPMYIMVCNLVVCVLLNPTLYLNLLTIMHMQISLPSVPIYKNRSVLSSFLCNIYGAAAQTILSIMAYDRYVAICEPLRYHTIMSTGKLIALCSIAWGIAVILILILFIMNVTVPLCGTLILHVYCSNASILRLACVDITVNNIYGLCITWILSTGSFLVIAFCYVKILIACLIKRANNSKTKAIQTCSSHLTVYVIFEIAMLFLVISQRFEQVSPNVKKFCSILYVVFPPTFNPIMYGINTKEIRKHIVKQFKYSQIIQK</sequence>
<comment type="similarity">
    <text evidence="13">Belongs to the G-protein coupled receptor 1 family.</text>
</comment>
<dbReference type="PROSITE" id="PS50262">
    <property type="entry name" value="G_PROTEIN_RECEP_F1_2"/>
    <property type="match status" value="1"/>
</dbReference>
<dbReference type="InParanoid" id="W5MN49"/>
<dbReference type="Ensembl" id="ENSLOCT00000009819.1">
    <property type="protein sequence ID" value="ENSLOCP00000009808.1"/>
    <property type="gene ID" value="ENSLOCG00000008076.1"/>
</dbReference>
<dbReference type="GO" id="GO:0016020">
    <property type="term" value="C:membrane"/>
    <property type="evidence" value="ECO:0000318"/>
    <property type="project" value="GO_Central"/>
</dbReference>
<keyword evidence="5 14" id="KW-0552">Olfaction</keyword>
<feature type="domain" description="G-protein coupled receptors family 1 profile" evidence="15">
    <location>
        <begin position="38"/>
        <end position="290"/>
    </location>
</feature>
<dbReference type="EMBL" id="AHAT01003010">
    <property type="status" value="NOT_ANNOTATED_CDS"/>
    <property type="molecule type" value="Genomic_DNA"/>
</dbReference>
<dbReference type="OMA" id="CGRTINQ"/>
<feature type="transmembrane region" description="Helical" evidence="14">
    <location>
        <begin position="98"/>
        <end position="120"/>
    </location>
</feature>
<feature type="transmembrane region" description="Helical" evidence="14">
    <location>
        <begin position="55"/>
        <end position="78"/>
    </location>
</feature>
<dbReference type="AlphaFoldDB" id="W5MN49"/>
<dbReference type="EMBL" id="AHAT01003009">
    <property type="status" value="NOT_ANNOTATED_CDS"/>
    <property type="molecule type" value="Genomic_DNA"/>
</dbReference>
<evidence type="ECO:0000256" key="12">
    <source>
        <dbReference type="ARBA" id="ARBA00023224"/>
    </source>
</evidence>
<proteinExistence type="inferred from homology"/>
<dbReference type="Pfam" id="PF13853">
    <property type="entry name" value="7tm_4"/>
    <property type="match status" value="1"/>
</dbReference>
<dbReference type="GO" id="GO:0005886">
    <property type="term" value="C:plasma membrane"/>
    <property type="evidence" value="ECO:0007669"/>
    <property type="project" value="UniProtKB-SubCell"/>
</dbReference>
<keyword evidence="3 14" id="KW-0716">Sensory transduction</keyword>
<feature type="transmembrane region" description="Helical" evidence="14">
    <location>
        <begin position="20"/>
        <end position="48"/>
    </location>
</feature>
<evidence type="ECO:0000256" key="3">
    <source>
        <dbReference type="ARBA" id="ARBA00022606"/>
    </source>
</evidence>
<dbReference type="PRINTS" id="PR00245">
    <property type="entry name" value="OLFACTORYR"/>
</dbReference>
<dbReference type="PRINTS" id="PR00237">
    <property type="entry name" value="GPCRRHODOPSN"/>
</dbReference>
<keyword evidence="11" id="KW-0325">Glycoprotein</keyword>
<evidence type="ECO:0000256" key="7">
    <source>
        <dbReference type="ARBA" id="ARBA00023040"/>
    </source>
</evidence>
<dbReference type="EMBL" id="AHAT01003011">
    <property type="status" value="NOT_ANNOTATED_CDS"/>
    <property type="molecule type" value="Genomic_DNA"/>
</dbReference>
<dbReference type="InterPro" id="IPR017452">
    <property type="entry name" value="GPCR_Rhodpsn_7TM"/>
</dbReference>
<comment type="subcellular location">
    <subcellularLocation>
        <location evidence="1 14">Cell membrane</location>
        <topology evidence="1 14">Multi-pass membrane protein</topology>
    </subcellularLocation>
</comment>
<dbReference type="GeneTree" id="ENSGT00940000162761"/>
<protein>
    <recommendedName>
        <fullName evidence="14">Olfactory receptor</fullName>
    </recommendedName>
</protein>
<dbReference type="PANTHER" id="PTHR26451:SF889">
    <property type="entry name" value="OLFACTORY RECEPTOR 2A12-LIKE"/>
    <property type="match status" value="1"/>
</dbReference>